<evidence type="ECO:0000313" key="2">
    <source>
        <dbReference type="Proteomes" id="UP000464644"/>
    </source>
</evidence>
<protein>
    <submittedName>
        <fullName evidence="1">Uncharacterized protein</fullName>
    </submittedName>
</protein>
<dbReference type="RefSeq" id="WP_159372213.1">
    <property type="nucleotide sequence ID" value="NZ_CP047265.1"/>
</dbReference>
<proteinExistence type="predicted"/>
<reference evidence="1 2" key="1">
    <citation type="journal article" date="2014" name="Genome Announc.">
        <title>Draft Genome Sequences of a Phylogenetically Diverse Suite of Pseudomonas syringae Strains from Multiple Source Populations.</title>
        <authorList>
            <person name="Baltrus D.A."/>
            <person name="Yourstone S."/>
            <person name="Lind A."/>
            <person name="Guilbaud C."/>
            <person name="Sands D.C."/>
            <person name="Jones C.D."/>
            <person name="Morris C.E."/>
            <person name="Dangl J.L."/>
        </authorList>
    </citation>
    <scope>NUCLEOTIDE SEQUENCE [LARGE SCALE GENOMIC DNA]</scope>
    <source>
        <strain evidence="1 2">CC1524</strain>
    </source>
</reference>
<evidence type="ECO:0000313" key="1">
    <source>
        <dbReference type="EMBL" id="QHF05110.1"/>
    </source>
</evidence>
<dbReference type="EMBL" id="CP047265">
    <property type="protein sequence ID" value="QHF05110.1"/>
    <property type="molecule type" value="Genomic_DNA"/>
</dbReference>
<keyword evidence="2" id="KW-1185">Reference proteome</keyword>
<sequence length="58" mass="6369">MIEDARYAHVLLKGIRASFLGKHEEVSELIECGVYVKDAGARLRKDEEAIKASAVPNA</sequence>
<organism evidence="1 2">
    <name type="scientific">Pseudomonas asturiensis</name>
    <dbReference type="NCBI Taxonomy" id="1190415"/>
    <lineage>
        <taxon>Bacteria</taxon>
        <taxon>Pseudomonadati</taxon>
        <taxon>Pseudomonadota</taxon>
        <taxon>Gammaproteobacteria</taxon>
        <taxon>Pseudomonadales</taxon>
        <taxon>Pseudomonadaceae</taxon>
        <taxon>Pseudomonas</taxon>
    </lineage>
</organism>
<dbReference type="Proteomes" id="UP000464644">
    <property type="component" value="Chromosome"/>
</dbReference>
<name>A0ABX6HHL3_9PSED</name>
<gene>
    <name evidence="1" type="ORF">N015_22970</name>
</gene>
<accession>A0ABX6HHL3</accession>